<evidence type="ECO:0000259" key="8">
    <source>
        <dbReference type="Pfam" id="PF04024"/>
    </source>
</evidence>
<proteinExistence type="predicted"/>
<reference evidence="9 10" key="1">
    <citation type="journal article" date="2015" name="Genome Announc.">
        <title>Expanding the biotechnology potential of lactobacilli through comparative genomics of 213 strains and associated genera.</title>
        <authorList>
            <person name="Sun Z."/>
            <person name="Harris H.M."/>
            <person name="McCann A."/>
            <person name="Guo C."/>
            <person name="Argimon S."/>
            <person name="Zhang W."/>
            <person name="Yang X."/>
            <person name="Jeffery I.B."/>
            <person name="Cooney J.C."/>
            <person name="Kagawa T.F."/>
            <person name="Liu W."/>
            <person name="Song Y."/>
            <person name="Salvetti E."/>
            <person name="Wrobel A."/>
            <person name="Rasinkangas P."/>
            <person name="Parkhill J."/>
            <person name="Rea M.C."/>
            <person name="O'Sullivan O."/>
            <person name="Ritari J."/>
            <person name="Douillard F.P."/>
            <person name="Paul Ross R."/>
            <person name="Yang R."/>
            <person name="Briner A.E."/>
            <person name="Felis G.E."/>
            <person name="de Vos W.M."/>
            <person name="Barrangou R."/>
            <person name="Klaenhammer T.R."/>
            <person name="Caufield P.W."/>
            <person name="Cui Y."/>
            <person name="Zhang H."/>
            <person name="O'Toole P.W."/>
        </authorList>
    </citation>
    <scope>NUCLEOTIDE SEQUENCE [LARGE SCALE GENOMIC DNA]</scope>
    <source>
        <strain evidence="9 10">DSM 13343</strain>
    </source>
</reference>
<evidence type="ECO:0000256" key="7">
    <source>
        <dbReference type="SAM" id="Phobius"/>
    </source>
</evidence>
<keyword evidence="4 7" id="KW-1133">Transmembrane helix</keyword>
<comment type="caution">
    <text evidence="9">The sequence shown here is derived from an EMBL/GenBank/DDBJ whole genome shotgun (WGS) entry which is preliminary data.</text>
</comment>
<dbReference type="EMBL" id="AZEU01000102">
    <property type="protein sequence ID" value="KRL47196.1"/>
    <property type="molecule type" value="Genomic_DNA"/>
</dbReference>
<evidence type="ECO:0000256" key="6">
    <source>
        <dbReference type="SAM" id="MobiDB-lite"/>
    </source>
</evidence>
<feature type="region of interest" description="Disordered" evidence="6">
    <location>
        <begin position="73"/>
        <end position="94"/>
    </location>
</feature>
<feature type="domain" description="Phage shock protein PspC N-terminal" evidence="8">
    <location>
        <begin position="11"/>
        <end position="67"/>
    </location>
</feature>
<dbReference type="PANTHER" id="PTHR33885:SF3">
    <property type="entry name" value="PHAGE SHOCK PROTEIN C"/>
    <property type="match status" value="1"/>
</dbReference>
<dbReference type="PATRIC" id="fig|1423769.4.peg.393"/>
<keyword evidence="10" id="KW-1185">Reference proteome</keyword>
<protein>
    <recommendedName>
        <fullName evidence="8">Phage shock protein PspC N-terminal domain-containing protein</fullName>
    </recommendedName>
</protein>
<evidence type="ECO:0000313" key="10">
    <source>
        <dbReference type="Proteomes" id="UP000051790"/>
    </source>
</evidence>
<evidence type="ECO:0000256" key="4">
    <source>
        <dbReference type="ARBA" id="ARBA00022989"/>
    </source>
</evidence>
<comment type="subcellular location">
    <subcellularLocation>
        <location evidence="1">Cell membrane</location>
        <topology evidence="1">Single-pass membrane protein</topology>
    </subcellularLocation>
</comment>
<evidence type="ECO:0000313" key="9">
    <source>
        <dbReference type="EMBL" id="KRL47196.1"/>
    </source>
</evidence>
<keyword evidence="3 7" id="KW-0812">Transmembrane</keyword>
<keyword evidence="2" id="KW-1003">Cell membrane</keyword>
<sequence>MAFMAGNNNYRKLERSRTNSVIAGVCGGLGEYFGIDPVIFRIIFAVVFFGYGTGLGIYIVLYFLMPLAPKSTPHFEEEPHDEEDYHDDDEWSDF</sequence>
<gene>
    <name evidence="9" type="ORF">FD01_GL000365</name>
</gene>
<keyword evidence="5 7" id="KW-0472">Membrane</keyword>
<organism evidence="9 10">
    <name type="scientific">Lacticaseibacillus manihotivorans DSM 13343 = JCM 12514</name>
    <dbReference type="NCBI Taxonomy" id="1423769"/>
    <lineage>
        <taxon>Bacteria</taxon>
        <taxon>Bacillati</taxon>
        <taxon>Bacillota</taxon>
        <taxon>Bacilli</taxon>
        <taxon>Lactobacillales</taxon>
        <taxon>Lactobacillaceae</taxon>
        <taxon>Lacticaseibacillus</taxon>
    </lineage>
</organism>
<dbReference type="PANTHER" id="PTHR33885">
    <property type="entry name" value="PHAGE SHOCK PROTEIN C"/>
    <property type="match status" value="1"/>
</dbReference>
<feature type="compositionally biased region" description="Acidic residues" evidence="6">
    <location>
        <begin position="78"/>
        <end position="94"/>
    </location>
</feature>
<name>A0A0R1QRZ1_9LACO</name>
<evidence type="ECO:0000256" key="3">
    <source>
        <dbReference type="ARBA" id="ARBA00022692"/>
    </source>
</evidence>
<dbReference type="GO" id="GO:0005886">
    <property type="term" value="C:plasma membrane"/>
    <property type="evidence" value="ECO:0007669"/>
    <property type="project" value="UniProtKB-SubCell"/>
</dbReference>
<dbReference type="Pfam" id="PF04024">
    <property type="entry name" value="PspC"/>
    <property type="match status" value="1"/>
</dbReference>
<dbReference type="InterPro" id="IPR007168">
    <property type="entry name" value="Phageshock_PspC_N"/>
</dbReference>
<dbReference type="Proteomes" id="UP000051790">
    <property type="component" value="Unassembled WGS sequence"/>
</dbReference>
<evidence type="ECO:0000256" key="1">
    <source>
        <dbReference type="ARBA" id="ARBA00004162"/>
    </source>
</evidence>
<evidence type="ECO:0000256" key="5">
    <source>
        <dbReference type="ARBA" id="ARBA00023136"/>
    </source>
</evidence>
<feature type="transmembrane region" description="Helical" evidence="7">
    <location>
        <begin position="38"/>
        <end position="64"/>
    </location>
</feature>
<accession>A0A0R1QRZ1</accession>
<evidence type="ECO:0000256" key="2">
    <source>
        <dbReference type="ARBA" id="ARBA00022475"/>
    </source>
</evidence>
<dbReference type="InterPro" id="IPR052027">
    <property type="entry name" value="PspC"/>
</dbReference>
<dbReference type="AlphaFoldDB" id="A0A0R1QRZ1"/>